<reference evidence="2" key="1">
    <citation type="submission" date="2017-04" db="EMBL/GenBank/DDBJ databases">
        <title>Function of individual gut microbiota members based on whole genome sequencing of pure cultures obtained from chicken caecum.</title>
        <authorList>
            <person name="Medvecky M."/>
            <person name="Cejkova D."/>
            <person name="Polansky O."/>
            <person name="Karasova D."/>
            <person name="Kubasova T."/>
            <person name="Cizek A."/>
            <person name="Rychlik I."/>
        </authorList>
    </citation>
    <scope>NUCLEOTIDE SEQUENCE [LARGE SCALE GENOMIC DNA]</scope>
    <source>
        <strain evidence="2">An175</strain>
    </source>
</reference>
<accession>A0A1Y4MJN9</accession>
<evidence type="ECO:0000313" key="1">
    <source>
        <dbReference type="EMBL" id="OUP67751.1"/>
    </source>
</evidence>
<evidence type="ECO:0000313" key="2">
    <source>
        <dbReference type="Proteomes" id="UP000196386"/>
    </source>
</evidence>
<organism evidence="1 2">
    <name type="scientific">Anaerotruncus colihominis</name>
    <dbReference type="NCBI Taxonomy" id="169435"/>
    <lineage>
        <taxon>Bacteria</taxon>
        <taxon>Bacillati</taxon>
        <taxon>Bacillota</taxon>
        <taxon>Clostridia</taxon>
        <taxon>Eubacteriales</taxon>
        <taxon>Oscillospiraceae</taxon>
        <taxon>Anaerotruncus</taxon>
    </lineage>
</organism>
<dbReference type="EMBL" id="NFKP01000027">
    <property type="protein sequence ID" value="OUP67751.1"/>
    <property type="molecule type" value="Genomic_DNA"/>
</dbReference>
<name>A0A1Y4MJN9_9FIRM</name>
<comment type="caution">
    <text evidence="1">The sequence shown here is derived from an EMBL/GenBank/DDBJ whole genome shotgun (WGS) entry which is preliminary data.</text>
</comment>
<gene>
    <name evidence="1" type="ORF">B5F11_16805</name>
</gene>
<sequence length="85" mass="9324">MNRHLWPKNRPCGRLASDHRAAARRAVCGSAIFMIQYSTFSVNQSVNLFPMLDGGGGACYNIHKEALPADGSPPFKEKTMTVILC</sequence>
<dbReference type="Proteomes" id="UP000196386">
    <property type="component" value="Unassembled WGS sequence"/>
</dbReference>
<dbReference type="RefSeq" id="WP_087302848.1">
    <property type="nucleotide sequence ID" value="NZ_NFKP01000027.1"/>
</dbReference>
<proteinExistence type="predicted"/>
<protein>
    <submittedName>
        <fullName evidence="1">Uncharacterized protein</fullName>
    </submittedName>
</protein>
<dbReference type="AlphaFoldDB" id="A0A1Y4MJN9"/>